<sequence>MTIGSLQIQKIVFHSFPTLSHPASKATAKLIKIRFIWSSIQKDFTVFTITVLVSPVSKSKCRASVVDNFLSFPPNSHTHTQSCLSAHICFTRFSPSSLVLREYLPWLSSCFQRDGGKCPSSAQKLHYMSYY</sequence>
<organism evidence="1 2">
    <name type="scientific">Trichonephila inaurata madagascariensis</name>
    <dbReference type="NCBI Taxonomy" id="2747483"/>
    <lineage>
        <taxon>Eukaryota</taxon>
        <taxon>Metazoa</taxon>
        <taxon>Ecdysozoa</taxon>
        <taxon>Arthropoda</taxon>
        <taxon>Chelicerata</taxon>
        <taxon>Arachnida</taxon>
        <taxon>Araneae</taxon>
        <taxon>Araneomorphae</taxon>
        <taxon>Entelegynae</taxon>
        <taxon>Araneoidea</taxon>
        <taxon>Nephilidae</taxon>
        <taxon>Trichonephila</taxon>
        <taxon>Trichonephila inaurata</taxon>
    </lineage>
</organism>
<proteinExistence type="predicted"/>
<gene>
    <name evidence="1" type="ORF">TNIN_413351</name>
</gene>
<name>A0A8X6XYL7_9ARAC</name>
<comment type="caution">
    <text evidence="1">The sequence shown here is derived from an EMBL/GenBank/DDBJ whole genome shotgun (WGS) entry which is preliminary data.</text>
</comment>
<evidence type="ECO:0000313" key="2">
    <source>
        <dbReference type="Proteomes" id="UP000886998"/>
    </source>
</evidence>
<protein>
    <submittedName>
        <fullName evidence="1">Uncharacterized protein</fullName>
    </submittedName>
</protein>
<accession>A0A8X6XYL7</accession>
<dbReference type="EMBL" id="BMAV01013359">
    <property type="protein sequence ID" value="GFY60985.1"/>
    <property type="molecule type" value="Genomic_DNA"/>
</dbReference>
<keyword evidence="2" id="KW-1185">Reference proteome</keyword>
<reference evidence="1" key="1">
    <citation type="submission" date="2020-08" db="EMBL/GenBank/DDBJ databases">
        <title>Multicomponent nature underlies the extraordinary mechanical properties of spider dragline silk.</title>
        <authorList>
            <person name="Kono N."/>
            <person name="Nakamura H."/>
            <person name="Mori M."/>
            <person name="Yoshida Y."/>
            <person name="Ohtoshi R."/>
            <person name="Malay A.D."/>
            <person name="Moran D.A.P."/>
            <person name="Tomita M."/>
            <person name="Numata K."/>
            <person name="Arakawa K."/>
        </authorList>
    </citation>
    <scope>NUCLEOTIDE SEQUENCE</scope>
</reference>
<dbReference type="AlphaFoldDB" id="A0A8X6XYL7"/>
<dbReference type="Proteomes" id="UP000886998">
    <property type="component" value="Unassembled WGS sequence"/>
</dbReference>
<evidence type="ECO:0000313" key="1">
    <source>
        <dbReference type="EMBL" id="GFY60985.1"/>
    </source>
</evidence>